<name>A0AB37Z577_9PSED</name>
<sequence length="251" mass="28380">MRSLTHWMCTLSLPLLLACSANGLAATVVMAFGEKIPPFCFPESDSGIELEVIGEALAFRGHTLEPRYFPLARVPLAFRKGEVDAAMTDLGQDLAAVGGHYGNPAVIYYNVFVSLKGRRFDIQKPEDIKGLSIVAFQGAAQRYPEWLAASQKDGLYFEQNNQELQVLGLNKGRYDLVLSDRSIYRYFELLLERTTLFKAKSIAMHQFVEEDPQNYRPVFRDPQIRDDFNAGLAQLKASGRYQAIYDHYLKQ</sequence>
<organism evidence="3 4">
    <name type="scientific">Pseudomonas peli</name>
    <dbReference type="NCBI Taxonomy" id="592361"/>
    <lineage>
        <taxon>Bacteria</taxon>
        <taxon>Pseudomonadati</taxon>
        <taxon>Pseudomonadota</taxon>
        <taxon>Gammaproteobacteria</taxon>
        <taxon>Pseudomonadales</taxon>
        <taxon>Pseudomonadaceae</taxon>
        <taxon>Pseudomonas</taxon>
    </lineage>
</organism>
<feature type="chain" id="PRO_5044249028" evidence="1">
    <location>
        <begin position="26"/>
        <end position="251"/>
    </location>
</feature>
<evidence type="ECO:0000313" key="4">
    <source>
        <dbReference type="Proteomes" id="UP000242418"/>
    </source>
</evidence>
<evidence type="ECO:0000313" key="3">
    <source>
        <dbReference type="EMBL" id="SCW37950.1"/>
    </source>
</evidence>
<dbReference type="RefSeq" id="WP_208597417.1">
    <property type="nucleotide sequence ID" value="NZ_FMTL01000001.1"/>
</dbReference>
<dbReference type="Gene3D" id="3.40.190.10">
    <property type="entry name" value="Periplasmic binding protein-like II"/>
    <property type="match status" value="2"/>
</dbReference>
<accession>A0AB37Z577</accession>
<comment type="caution">
    <text evidence="3">The sequence shown here is derived from an EMBL/GenBank/DDBJ whole genome shotgun (WGS) entry which is preliminary data.</text>
</comment>
<gene>
    <name evidence="3" type="ORF">SAMN05216370_0816</name>
</gene>
<dbReference type="SUPFAM" id="SSF53850">
    <property type="entry name" value="Periplasmic binding protein-like II"/>
    <property type="match status" value="1"/>
</dbReference>
<dbReference type="InterPro" id="IPR001638">
    <property type="entry name" value="Solute-binding_3/MltF_N"/>
</dbReference>
<evidence type="ECO:0000259" key="2">
    <source>
        <dbReference type="SMART" id="SM00062"/>
    </source>
</evidence>
<keyword evidence="1" id="KW-0732">Signal</keyword>
<protein>
    <submittedName>
        <fullName evidence="3">Amino acid ABC transporter substrate-binding protein, PAAT family</fullName>
    </submittedName>
</protein>
<dbReference type="EMBL" id="FMTL01000001">
    <property type="protein sequence ID" value="SCW37950.1"/>
    <property type="molecule type" value="Genomic_DNA"/>
</dbReference>
<feature type="signal peptide" evidence="1">
    <location>
        <begin position="1"/>
        <end position="25"/>
    </location>
</feature>
<evidence type="ECO:0000256" key="1">
    <source>
        <dbReference type="SAM" id="SignalP"/>
    </source>
</evidence>
<dbReference type="Proteomes" id="UP000242418">
    <property type="component" value="Unassembled WGS sequence"/>
</dbReference>
<keyword evidence="4" id="KW-1185">Reference proteome</keyword>
<dbReference type="AlphaFoldDB" id="A0AB37Z577"/>
<proteinExistence type="predicted"/>
<reference evidence="3 4" key="1">
    <citation type="submission" date="2016-10" db="EMBL/GenBank/DDBJ databases">
        <authorList>
            <person name="Varghese N."/>
            <person name="Submissions S."/>
        </authorList>
    </citation>
    <scope>NUCLEOTIDE SEQUENCE [LARGE SCALE GENOMIC DNA]</scope>
    <source>
        <strain evidence="3 4">DSM 17833</strain>
    </source>
</reference>
<dbReference type="PROSITE" id="PS51257">
    <property type="entry name" value="PROKAR_LIPOPROTEIN"/>
    <property type="match status" value="1"/>
</dbReference>
<feature type="domain" description="Solute-binding protein family 3/N-terminal" evidence="2">
    <location>
        <begin position="27"/>
        <end position="250"/>
    </location>
</feature>
<dbReference type="SMART" id="SM00062">
    <property type="entry name" value="PBPb"/>
    <property type="match status" value="1"/>
</dbReference>